<protein>
    <submittedName>
        <fullName evidence="2">ATP-dependent Zn protease</fullName>
    </submittedName>
</protein>
<dbReference type="PANTHER" id="PTHR33471">
    <property type="entry name" value="ATP-DEPENDENT ZINC METALLOPROTEASE-RELATED"/>
    <property type="match status" value="1"/>
</dbReference>
<evidence type="ECO:0000313" key="3">
    <source>
        <dbReference type="Proteomes" id="UP000238762"/>
    </source>
</evidence>
<dbReference type="GO" id="GO:0005524">
    <property type="term" value="F:ATP binding"/>
    <property type="evidence" value="ECO:0007669"/>
    <property type="project" value="InterPro"/>
</dbReference>
<name>A0A2T1C1Y7_9CYAN</name>
<dbReference type="AlphaFoldDB" id="A0A2T1C1Y7"/>
<proteinExistence type="predicted"/>
<evidence type="ECO:0000256" key="1">
    <source>
        <dbReference type="SAM" id="Phobius"/>
    </source>
</evidence>
<keyword evidence="2" id="KW-0378">Hydrolase</keyword>
<dbReference type="PANTHER" id="PTHR33471:SF7">
    <property type="entry name" value="ATP-DEPENDENT ZINC METALLOPROTEASE-RELATED"/>
    <property type="match status" value="1"/>
</dbReference>
<evidence type="ECO:0000313" key="2">
    <source>
        <dbReference type="EMBL" id="PSB02286.1"/>
    </source>
</evidence>
<sequence>MQKISLNLVAIAIFLGTMSILLGPFLHISHTIPAVVTFLGLGLATVDNLTWQGRGVTLLLDTIARVSPEYRQRILHHEAGHFLVAHLLGIPITGYSLSAWEALRQGNPGQGGVSFAPPDITSSISANLLQQYCHVWMAGIAAESIVYGTTEGGREDREQLQTAFRLIKRPVSQAQTQERHSILQAKTLIKDNKAAYDSLVQAMAENTPITDCFQIIEQHREPAAS</sequence>
<reference evidence="2 3" key="1">
    <citation type="submission" date="2018-02" db="EMBL/GenBank/DDBJ databases">
        <authorList>
            <person name="Cohen D.B."/>
            <person name="Kent A.D."/>
        </authorList>
    </citation>
    <scope>NUCLEOTIDE SEQUENCE [LARGE SCALE GENOMIC DNA]</scope>
    <source>
        <strain evidence="2 3">CCAP 1448/3</strain>
    </source>
</reference>
<comment type="caution">
    <text evidence="2">The sequence shown here is derived from an EMBL/GenBank/DDBJ whole genome shotgun (WGS) entry which is preliminary data.</text>
</comment>
<keyword evidence="2" id="KW-0645">Protease</keyword>
<dbReference type="InterPro" id="IPR037219">
    <property type="entry name" value="Peptidase_M41-like"/>
</dbReference>
<dbReference type="GO" id="GO:0004176">
    <property type="term" value="F:ATP-dependent peptidase activity"/>
    <property type="evidence" value="ECO:0007669"/>
    <property type="project" value="InterPro"/>
</dbReference>
<organism evidence="2 3">
    <name type="scientific">Merismopedia glauca CCAP 1448/3</name>
    <dbReference type="NCBI Taxonomy" id="1296344"/>
    <lineage>
        <taxon>Bacteria</taxon>
        <taxon>Bacillati</taxon>
        <taxon>Cyanobacteriota</taxon>
        <taxon>Cyanophyceae</taxon>
        <taxon>Synechococcales</taxon>
        <taxon>Merismopediaceae</taxon>
        <taxon>Merismopedia</taxon>
    </lineage>
</organism>
<keyword evidence="1" id="KW-1133">Transmembrane helix</keyword>
<keyword evidence="1" id="KW-0812">Transmembrane</keyword>
<reference evidence="2 3" key="2">
    <citation type="submission" date="2018-03" db="EMBL/GenBank/DDBJ databases">
        <title>The ancient ancestry and fast evolution of plastids.</title>
        <authorList>
            <person name="Moore K.R."/>
            <person name="Magnabosco C."/>
            <person name="Momper L."/>
            <person name="Gold D.A."/>
            <person name="Bosak T."/>
            <person name="Fournier G.P."/>
        </authorList>
    </citation>
    <scope>NUCLEOTIDE SEQUENCE [LARGE SCALE GENOMIC DNA]</scope>
    <source>
        <strain evidence="2 3">CCAP 1448/3</strain>
    </source>
</reference>
<dbReference type="RefSeq" id="WP_106289274.1">
    <property type="nucleotide sequence ID" value="NZ_CAWNTC010000081.1"/>
</dbReference>
<dbReference type="Gene3D" id="1.20.58.760">
    <property type="entry name" value="Peptidase M41"/>
    <property type="match status" value="1"/>
</dbReference>
<dbReference type="Proteomes" id="UP000238762">
    <property type="component" value="Unassembled WGS sequence"/>
</dbReference>
<accession>A0A2T1C1Y7</accession>
<dbReference type="SUPFAM" id="SSF140990">
    <property type="entry name" value="FtsH protease domain-like"/>
    <property type="match status" value="1"/>
</dbReference>
<dbReference type="EMBL" id="PVWJ01000066">
    <property type="protein sequence ID" value="PSB02286.1"/>
    <property type="molecule type" value="Genomic_DNA"/>
</dbReference>
<gene>
    <name evidence="2" type="ORF">C7B64_13975</name>
</gene>
<dbReference type="GO" id="GO:0006508">
    <property type="term" value="P:proteolysis"/>
    <property type="evidence" value="ECO:0007669"/>
    <property type="project" value="UniProtKB-KW"/>
</dbReference>
<keyword evidence="1" id="KW-0472">Membrane</keyword>
<feature type="transmembrane region" description="Helical" evidence="1">
    <location>
        <begin position="7"/>
        <end position="26"/>
    </location>
</feature>
<keyword evidence="3" id="KW-1185">Reference proteome</keyword>
<dbReference type="GO" id="GO:0004222">
    <property type="term" value="F:metalloendopeptidase activity"/>
    <property type="evidence" value="ECO:0007669"/>
    <property type="project" value="InterPro"/>
</dbReference>
<dbReference type="OrthoDB" id="448792at2"/>